<accession>A0A7K6EAS4</accession>
<dbReference type="InterPro" id="IPR039809">
    <property type="entry name" value="Chemokine_b/g/d"/>
</dbReference>
<dbReference type="SUPFAM" id="SSF54117">
    <property type="entry name" value="Interleukin 8-like chemokines"/>
    <property type="match status" value="1"/>
</dbReference>
<evidence type="ECO:0000256" key="1">
    <source>
        <dbReference type="ARBA" id="ARBA00010868"/>
    </source>
</evidence>
<evidence type="ECO:0000256" key="2">
    <source>
        <dbReference type="ARBA" id="ARBA00022500"/>
    </source>
</evidence>
<gene>
    <name evidence="6" type="primary">Ccl3</name>
    <name evidence="6" type="ORF">GRAPIC_R09797</name>
</gene>
<keyword evidence="4" id="KW-0732">Signal</keyword>
<sequence>AVCCANYISRRIPLRVIHSAYRTSESCAKPAVVLVTNRGRSICVDPKAPWVQEYLEYLELPEH</sequence>
<dbReference type="AlphaFoldDB" id="A0A7K6EAS4"/>
<dbReference type="CDD" id="cd00272">
    <property type="entry name" value="Chemokine_CC"/>
    <property type="match status" value="1"/>
</dbReference>
<dbReference type="Gene3D" id="2.40.50.40">
    <property type="match status" value="1"/>
</dbReference>
<dbReference type="EMBL" id="VZRM01003959">
    <property type="protein sequence ID" value="NWV36120.1"/>
    <property type="molecule type" value="Genomic_DNA"/>
</dbReference>
<dbReference type="GO" id="GO:0048245">
    <property type="term" value="P:eosinophil chemotaxis"/>
    <property type="evidence" value="ECO:0007669"/>
    <property type="project" value="TreeGrafter"/>
</dbReference>
<evidence type="ECO:0000256" key="3">
    <source>
        <dbReference type="ARBA" id="ARBA00022514"/>
    </source>
</evidence>
<dbReference type="GO" id="GO:0005615">
    <property type="term" value="C:extracellular space"/>
    <property type="evidence" value="ECO:0007669"/>
    <property type="project" value="UniProtKB-KW"/>
</dbReference>
<dbReference type="SMART" id="SM00199">
    <property type="entry name" value="SCY"/>
    <property type="match status" value="1"/>
</dbReference>
<dbReference type="InterPro" id="IPR001811">
    <property type="entry name" value="Chemokine_IL8-like_dom"/>
</dbReference>
<dbReference type="GO" id="GO:0006954">
    <property type="term" value="P:inflammatory response"/>
    <property type="evidence" value="ECO:0007669"/>
    <property type="project" value="TreeGrafter"/>
</dbReference>
<keyword evidence="7" id="KW-1185">Reference proteome</keyword>
<keyword evidence="2" id="KW-0145">Chemotaxis</keyword>
<reference evidence="6 7" key="1">
    <citation type="submission" date="2019-09" db="EMBL/GenBank/DDBJ databases">
        <title>Bird 10,000 Genomes (B10K) Project - Family phase.</title>
        <authorList>
            <person name="Zhang G."/>
        </authorList>
    </citation>
    <scope>NUCLEOTIDE SEQUENCE [LARGE SCALE GENOMIC DNA]</scope>
    <source>
        <strain evidence="6">B10K-DU-029-50</strain>
        <tissue evidence="6">Heart</tissue>
    </source>
</reference>
<evidence type="ECO:0000259" key="5">
    <source>
        <dbReference type="SMART" id="SM00199"/>
    </source>
</evidence>
<keyword evidence="3" id="KW-0202">Cytokine</keyword>
<evidence type="ECO:0000256" key="4">
    <source>
        <dbReference type="ARBA" id="ARBA00022729"/>
    </source>
</evidence>
<dbReference type="InterPro" id="IPR036048">
    <property type="entry name" value="Interleukin_8-like_sf"/>
</dbReference>
<feature type="non-terminal residue" evidence="6">
    <location>
        <position position="63"/>
    </location>
</feature>
<evidence type="ECO:0000313" key="7">
    <source>
        <dbReference type="Proteomes" id="UP000575029"/>
    </source>
</evidence>
<comment type="similarity">
    <text evidence="1">Belongs to the intercrine beta (chemokine CC) family.</text>
</comment>
<feature type="domain" description="Chemokine interleukin-8-like" evidence="5">
    <location>
        <begin position="3"/>
        <end position="58"/>
    </location>
</feature>
<dbReference type="FunFam" id="2.40.50.40:FF:000002">
    <property type="entry name" value="C-C motif chemokine"/>
    <property type="match status" value="1"/>
</dbReference>
<comment type="caution">
    <text evidence="6">The sequence shown here is derived from an EMBL/GenBank/DDBJ whole genome shotgun (WGS) entry which is preliminary data.</text>
</comment>
<proteinExistence type="inferred from homology"/>
<protein>
    <submittedName>
        <fullName evidence="6">CCL3 protein</fullName>
    </submittedName>
</protein>
<name>A0A7K6EAS4_9PASS</name>
<dbReference type="GO" id="GO:0048020">
    <property type="term" value="F:CCR chemokine receptor binding"/>
    <property type="evidence" value="ECO:0007669"/>
    <property type="project" value="TreeGrafter"/>
</dbReference>
<dbReference type="GO" id="GO:0008009">
    <property type="term" value="F:chemokine activity"/>
    <property type="evidence" value="ECO:0007669"/>
    <property type="project" value="InterPro"/>
</dbReference>
<dbReference type="Pfam" id="PF00048">
    <property type="entry name" value="IL8"/>
    <property type="match status" value="1"/>
</dbReference>
<evidence type="ECO:0000313" key="6">
    <source>
        <dbReference type="EMBL" id="NWV36120.1"/>
    </source>
</evidence>
<dbReference type="GO" id="GO:0061844">
    <property type="term" value="P:antimicrobial humoral immune response mediated by antimicrobial peptide"/>
    <property type="evidence" value="ECO:0007669"/>
    <property type="project" value="TreeGrafter"/>
</dbReference>
<organism evidence="6 7">
    <name type="scientific">Grantiella picta</name>
    <dbReference type="NCBI Taxonomy" id="266360"/>
    <lineage>
        <taxon>Eukaryota</taxon>
        <taxon>Metazoa</taxon>
        <taxon>Chordata</taxon>
        <taxon>Craniata</taxon>
        <taxon>Vertebrata</taxon>
        <taxon>Euteleostomi</taxon>
        <taxon>Archelosauria</taxon>
        <taxon>Archosauria</taxon>
        <taxon>Dinosauria</taxon>
        <taxon>Saurischia</taxon>
        <taxon>Theropoda</taxon>
        <taxon>Coelurosauria</taxon>
        <taxon>Aves</taxon>
        <taxon>Neognathae</taxon>
        <taxon>Neoaves</taxon>
        <taxon>Telluraves</taxon>
        <taxon>Australaves</taxon>
        <taxon>Passeriformes</taxon>
        <taxon>Meliphagoidea</taxon>
        <taxon>Meliphagidae</taxon>
        <taxon>Grantiella</taxon>
    </lineage>
</organism>
<dbReference type="GO" id="GO:0030335">
    <property type="term" value="P:positive regulation of cell migration"/>
    <property type="evidence" value="ECO:0007669"/>
    <property type="project" value="TreeGrafter"/>
</dbReference>
<dbReference type="Proteomes" id="UP000575029">
    <property type="component" value="Unassembled WGS sequence"/>
</dbReference>
<feature type="non-terminal residue" evidence="6">
    <location>
        <position position="1"/>
    </location>
</feature>
<dbReference type="PANTHER" id="PTHR12015">
    <property type="entry name" value="SMALL INDUCIBLE CYTOKINE A"/>
    <property type="match status" value="1"/>
</dbReference>
<dbReference type="GO" id="GO:0070098">
    <property type="term" value="P:chemokine-mediated signaling pathway"/>
    <property type="evidence" value="ECO:0007669"/>
    <property type="project" value="TreeGrafter"/>
</dbReference>
<dbReference type="PANTHER" id="PTHR12015:SF103">
    <property type="entry name" value="C-C MOTIF CHEMOKINE 4-RELATED"/>
    <property type="match status" value="1"/>
</dbReference>